<keyword evidence="3" id="KW-1185">Reference proteome</keyword>
<comment type="caution">
    <text evidence="2">The sequence shown here is derived from an EMBL/GenBank/DDBJ whole genome shotgun (WGS) entry which is preliminary data.</text>
</comment>
<feature type="compositionally biased region" description="Low complexity" evidence="1">
    <location>
        <begin position="492"/>
        <end position="502"/>
    </location>
</feature>
<feature type="compositionally biased region" description="Low complexity" evidence="1">
    <location>
        <begin position="305"/>
        <end position="323"/>
    </location>
</feature>
<feature type="compositionally biased region" description="Low complexity" evidence="1">
    <location>
        <begin position="510"/>
        <end position="528"/>
    </location>
</feature>
<gene>
    <name evidence="2" type="ORF">HYH03_011841</name>
</gene>
<dbReference type="AlphaFoldDB" id="A0A835XU07"/>
<feature type="compositionally biased region" description="Low complexity" evidence="1">
    <location>
        <begin position="39"/>
        <end position="54"/>
    </location>
</feature>
<feature type="region of interest" description="Disordered" evidence="1">
    <location>
        <begin position="22"/>
        <end position="54"/>
    </location>
</feature>
<evidence type="ECO:0000313" key="3">
    <source>
        <dbReference type="Proteomes" id="UP000612055"/>
    </source>
</evidence>
<feature type="compositionally biased region" description="Low complexity" evidence="1">
    <location>
        <begin position="657"/>
        <end position="669"/>
    </location>
</feature>
<dbReference type="Proteomes" id="UP000612055">
    <property type="component" value="Unassembled WGS sequence"/>
</dbReference>
<protein>
    <submittedName>
        <fullName evidence="2">Uncharacterized protein</fullName>
    </submittedName>
</protein>
<evidence type="ECO:0000256" key="1">
    <source>
        <dbReference type="SAM" id="MobiDB-lite"/>
    </source>
</evidence>
<feature type="compositionally biased region" description="Pro residues" evidence="1">
    <location>
        <begin position="594"/>
        <end position="609"/>
    </location>
</feature>
<name>A0A835XU07_9CHLO</name>
<dbReference type="EMBL" id="JAEHOE010000070">
    <property type="protein sequence ID" value="KAG2489734.1"/>
    <property type="molecule type" value="Genomic_DNA"/>
</dbReference>
<feature type="compositionally biased region" description="Polar residues" evidence="1">
    <location>
        <begin position="575"/>
        <end position="584"/>
    </location>
</feature>
<reference evidence="2" key="1">
    <citation type="journal article" date="2020" name="bioRxiv">
        <title>Comparative genomics of Chlamydomonas.</title>
        <authorList>
            <person name="Craig R.J."/>
            <person name="Hasan A.R."/>
            <person name="Ness R.W."/>
            <person name="Keightley P.D."/>
        </authorList>
    </citation>
    <scope>NUCLEOTIDE SEQUENCE</scope>
    <source>
        <strain evidence="2">CCAP 11/70</strain>
    </source>
</reference>
<feature type="region of interest" description="Disordered" evidence="1">
    <location>
        <begin position="478"/>
        <end position="550"/>
    </location>
</feature>
<dbReference type="OrthoDB" id="543952at2759"/>
<evidence type="ECO:0000313" key="2">
    <source>
        <dbReference type="EMBL" id="KAG2489734.1"/>
    </source>
</evidence>
<accession>A0A835XU07</accession>
<organism evidence="2 3">
    <name type="scientific">Edaphochlamys debaryana</name>
    <dbReference type="NCBI Taxonomy" id="47281"/>
    <lineage>
        <taxon>Eukaryota</taxon>
        <taxon>Viridiplantae</taxon>
        <taxon>Chlorophyta</taxon>
        <taxon>core chlorophytes</taxon>
        <taxon>Chlorophyceae</taxon>
        <taxon>CS clade</taxon>
        <taxon>Chlamydomonadales</taxon>
        <taxon>Chlamydomonadales incertae sedis</taxon>
        <taxon>Edaphochlamys</taxon>
    </lineage>
</organism>
<sequence length="741" mass="76834">MSLRLLSLQTAPAPGALRQAHVPWRAAQASTQPREVASHAEASSSPACAAAGQQGRVGAGRRSVTCRGVSKTSVPIPYRWSWEEDTSPLAAVELDASALASSSSLADVTAQLQAAAAAAPPRSALTPSARSAANAAVQRLLGSPPTCSVADAAALLEAYGPLSSTSAEASTSDGDGTSSGGSGSAAPPLACSLLASVCGGSGSGGSAVETASARDLAALLWAVSELDETLPWDQRPGQAGAEVAGAEASTSAAAAAAPAALQRALLARVRAQDFLAPDLCRAVCAVGNLAVASRSDAPPPPAAPSGPASSSSPSAAPASPSAAGFQPDADLVKALDEEIRFQLVEFGSDFEAPDVGRLISGMAGLRLGGHVARDDEYRRVLMKVVYGKTRSLVDKAAVDFALSRLLDDDPEARSMHYDTRWTHEELHWLPRRERDKRRIIKEGWYRTQWGGWSPGRSNMASFFSSLWRGCLSLFNSKESSGQGGKAVKPLHQASSASQKSSQRVLLSQTSDDVVLSPSQPSSQPSTLSNDSLPSPSPITTEDPSPAPIALTPISSHQAARPASLGDEHVLSPVDLNQASASGSPPVSELATPGPSFPTTPPEAPTPTPLLKPHGSRIEACSPAPLPFLTPAPPPSERPALRPRNFADHPVPAPPAGSTPAPAETPSPALAGVLTPADAAQQGSFRRYVVDGGKVVGIQNTMRRYQEARPIKVFETPFERRVMREMENEELLEHDGAPVGQH</sequence>
<proteinExistence type="predicted"/>
<feature type="compositionally biased region" description="Pro residues" evidence="1">
    <location>
        <begin position="623"/>
        <end position="636"/>
    </location>
</feature>
<feature type="compositionally biased region" description="Polar residues" evidence="1">
    <location>
        <begin position="529"/>
        <end position="542"/>
    </location>
</feature>
<feature type="region of interest" description="Disordered" evidence="1">
    <location>
        <begin position="164"/>
        <end position="183"/>
    </location>
</feature>
<feature type="region of interest" description="Disordered" evidence="1">
    <location>
        <begin position="575"/>
        <end position="669"/>
    </location>
</feature>
<feature type="region of interest" description="Disordered" evidence="1">
    <location>
        <begin position="294"/>
        <end position="324"/>
    </location>
</feature>